<comment type="similarity">
    <text evidence="12">Belongs to the dus family.</text>
</comment>
<evidence type="ECO:0000256" key="11">
    <source>
        <dbReference type="ARBA" id="ARBA00048802"/>
    </source>
</evidence>
<comment type="catalytic activity">
    <reaction evidence="10">
        <text>a 5,6-dihydrouridine in tRNA + NADP(+) = a uridine in tRNA + NADPH + H(+)</text>
        <dbReference type="Rhea" id="RHEA:23624"/>
        <dbReference type="Rhea" id="RHEA-COMP:13339"/>
        <dbReference type="Rhea" id="RHEA-COMP:13887"/>
        <dbReference type="ChEBI" id="CHEBI:15378"/>
        <dbReference type="ChEBI" id="CHEBI:57783"/>
        <dbReference type="ChEBI" id="CHEBI:58349"/>
        <dbReference type="ChEBI" id="CHEBI:65315"/>
        <dbReference type="ChEBI" id="CHEBI:74443"/>
    </reaction>
</comment>
<dbReference type="InterPro" id="IPR035587">
    <property type="entry name" value="DUS-like_FMN-bd"/>
</dbReference>
<dbReference type="PIRSF" id="PIRSF006621">
    <property type="entry name" value="Dus"/>
    <property type="match status" value="1"/>
</dbReference>
<dbReference type="InterPro" id="IPR001269">
    <property type="entry name" value="DUS_fam"/>
</dbReference>
<dbReference type="PANTHER" id="PTHR45846:SF1">
    <property type="entry name" value="TRNA-DIHYDROURIDINE(47) SYNTHASE [NAD(P)(+)]-LIKE"/>
    <property type="match status" value="1"/>
</dbReference>
<dbReference type="Gene3D" id="1.10.1200.80">
    <property type="entry name" value="Putative flavin oxidoreducatase, domain 2"/>
    <property type="match status" value="1"/>
</dbReference>
<feature type="binding site" evidence="14">
    <location>
        <begin position="21"/>
        <end position="23"/>
    </location>
    <ligand>
        <name>FMN</name>
        <dbReference type="ChEBI" id="CHEBI:58210"/>
    </ligand>
</feature>
<dbReference type="NCBIfam" id="TIGR00737">
    <property type="entry name" value="nifR3_yhdG"/>
    <property type="match status" value="1"/>
</dbReference>
<evidence type="ECO:0000256" key="8">
    <source>
        <dbReference type="ARBA" id="ARBA00022884"/>
    </source>
</evidence>
<dbReference type="CDD" id="cd02801">
    <property type="entry name" value="DUS_like_FMN"/>
    <property type="match status" value="1"/>
</dbReference>
<dbReference type="SUPFAM" id="SSF51395">
    <property type="entry name" value="FMN-linked oxidoreductases"/>
    <property type="match status" value="1"/>
</dbReference>
<dbReference type="RefSeq" id="WP_160624675.1">
    <property type="nucleotide sequence ID" value="NZ_WUUQ01000001.1"/>
</dbReference>
<keyword evidence="4 12" id="KW-0285">Flavoprotein</keyword>
<dbReference type="InterPro" id="IPR018517">
    <property type="entry name" value="tRNA_hU_synthase_CS"/>
</dbReference>
<organism evidence="16 17">
    <name type="scientific">Copranaerobaculum intestinale</name>
    <dbReference type="NCBI Taxonomy" id="2692629"/>
    <lineage>
        <taxon>Bacteria</taxon>
        <taxon>Bacillati</taxon>
        <taxon>Bacillota</taxon>
        <taxon>Erysipelotrichia</taxon>
        <taxon>Erysipelotrichales</taxon>
        <taxon>Erysipelotrichaceae</taxon>
        <taxon>Copranaerobaculum</taxon>
    </lineage>
</organism>
<dbReference type="Gene3D" id="3.20.20.70">
    <property type="entry name" value="Aldolase class I"/>
    <property type="match status" value="1"/>
</dbReference>
<feature type="binding site" evidence="14">
    <location>
        <position position="175"/>
    </location>
    <ligand>
        <name>FMN</name>
        <dbReference type="ChEBI" id="CHEBI:58210"/>
    </ligand>
</feature>
<proteinExistence type="inferred from homology"/>
<name>A0A6N8U3E9_9FIRM</name>
<keyword evidence="9 12" id="KW-0560">Oxidoreductase</keyword>
<reference evidence="16 17" key="2">
    <citation type="submission" date="2020-01" db="EMBL/GenBank/DDBJ databases">
        <title>Clostridiaceae sp. nov. isolated from the gut of human by culturomics.</title>
        <authorList>
            <person name="Chang Y."/>
        </authorList>
    </citation>
    <scope>NUCLEOTIDE SEQUENCE [LARGE SCALE GENOMIC DNA]</scope>
    <source>
        <strain evidence="16 17">DONG20-135</strain>
    </source>
</reference>
<dbReference type="AlphaFoldDB" id="A0A6N8U3E9"/>
<feature type="domain" description="DUS-like FMN-binding" evidence="15">
    <location>
        <begin position="19"/>
        <end position="319"/>
    </location>
</feature>
<sequence>MGEHSWKIGNVEIANQVVIAPMAGISNIAFRHICKKFQAGLIYTEMVSDKALYYQNVKTLGMTQVDAIEHPLTMQIFGSDIETMVYAAKLLDTQTACDIIDINMGCPVNKVIKSGAGSALMLDENHAAAIVKAVVEAVRKPVTVKMRIGYDDYHLNGVSMAKKLEAAGASALAVHGRTRKQMYEGKADWNAVKAVKDAVSIPVMVNGDIKTPQDALAALKQTGCDAVMIGRGVLGDPWVIKQTVEYLETGKIPEEASMDEKFRLAREHASRLCDLKGEAVGMREMRGHAAWYVKGLHQSHRLKDALAHMNTYEDLETILNDYEKQEEIRIRNTEIGNI</sequence>
<evidence type="ECO:0000256" key="5">
    <source>
        <dbReference type="ARBA" id="ARBA00022643"/>
    </source>
</evidence>
<keyword evidence="17" id="KW-1185">Reference proteome</keyword>
<dbReference type="EC" id="1.3.1.-" evidence="12"/>
<comment type="function">
    <text evidence="2 12">Catalyzes the synthesis of 5,6-dihydrouridine (D), a modified base found in the D-loop of most tRNAs, via the reduction of the C5-C6 double bond in target uridines.</text>
</comment>
<feature type="active site" description="Proton donor" evidence="13">
    <location>
        <position position="106"/>
    </location>
</feature>
<dbReference type="Pfam" id="PF01207">
    <property type="entry name" value="Dus"/>
    <property type="match status" value="1"/>
</dbReference>
<dbReference type="EMBL" id="WUUQ01000001">
    <property type="protein sequence ID" value="MXQ72470.1"/>
    <property type="molecule type" value="Genomic_DNA"/>
</dbReference>
<feature type="binding site" evidence="14">
    <location>
        <begin position="230"/>
        <end position="231"/>
    </location>
    <ligand>
        <name>FMN</name>
        <dbReference type="ChEBI" id="CHEBI:58210"/>
    </ligand>
</feature>
<evidence type="ECO:0000256" key="13">
    <source>
        <dbReference type="PIRSR" id="PIRSR006621-1"/>
    </source>
</evidence>
<evidence type="ECO:0000256" key="10">
    <source>
        <dbReference type="ARBA" id="ARBA00048205"/>
    </source>
</evidence>
<accession>A0A6N8U3E9</accession>
<gene>
    <name evidence="16" type="primary">dusB</name>
    <name evidence="16" type="ORF">GSF08_00750</name>
</gene>
<dbReference type="InterPro" id="IPR024036">
    <property type="entry name" value="tRNA-dHydroUridine_Synthase_C"/>
</dbReference>
<evidence type="ECO:0000256" key="7">
    <source>
        <dbReference type="ARBA" id="ARBA00022857"/>
    </source>
</evidence>
<comment type="caution">
    <text evidence="16">The sequence shown here is derived from an EMBL/GenBank/DDBJ whole genome shotgun (WGS) entry which is preliminary data.</text>
</comment>
<evidence type="ECO:0000256" key="9">
    <source>
        <dbReference type="ARBA" id="ARBA00023002"/>
    </source>
</evidence>
<evidence type="ECO:0000256" key="6">
    <source>
        <dbReference type="ARBA" id="ARBA00022694"/>
    </source>
</evidence>
<dbReference type="GO" id="GO:0017150">
    <property type="term" value="F:tRNA dihydrouridine synthase activity"/>
    <property type="evidence" value="ECO:0007669"/>
    <property type="project" value="InterPro"/>
</dbReference>
<evidence type="ECO:0000256" key="1">
    <source>
        <dbReference type="ARBA" id="ARBA00001917"/>
    </source>
</evidence>
<keyword evidence="7" id="KW-0521">NADP</keyword>
<evidence type="ECO:0000259" key="15">
    <source>
        <dbReference type="Pfam" id="PF01207"/>
    </source>
</evidence>
<keyword evidence="5 12" id="KW-0288">FMN</keyword>
<protein>
    <recommendedName>
        <fullName evidence="12">tRNA-dihydrouridine synthase</fullName>
        <ecNumber evidence="12">1.3.1.-</ecNumber>
    </recommendedName>
</protein>
<feature type="binding site" evidence="14">
    <location>
        <position position="145"/>
    </location>
    <ligand>
        <name>FMN</name>
        <dbReference type="ChEBI" id="CHEBI:58210"/>
    </ligand>
</feature>
<keyword evidence="3" id="KW-0820">tRNA-binding</keyword>
<comment type="cofactor">
    <cofactor evidence="1 12 14">
        <name>FMN</name>
        <dbReference type="ChEBI" id="CHEBI:58210"/>
    </cofactor>
</comment>
<dbReference type="GO" id="GO:0000049">
    <property type="term" value="F:tRNA binding"/>
    <property type="evidence" value="ECO:0007669"/>
    <property type="project" value="UniProtKB-KW"/>
</dbReference>
<dbReference type="Proteomes" id="UP000434036">
    <property type="component" value="Unassembled WGS sequence"/>
</dbReference>
<comment type="catalytic activity">
    <reaction evidence="11">
        <text>a 5,6-dihydrouridine in tRNA + NAD(+) = a uridine in tRNA + NADH + H(+)</text>
        <dbReference type="Rhea" id="RHEA:54452"/>
        <dbReference type="Rhea" id="RHEA-COMP:13339"/>
        <dbReference type="Rhea" id="RHEA-COMP:13887"/>
        <dbReference type="ChEBI" id="CHEBI:15378"/>
        <dbReference type="ChEBI" id="CHEBI:57540"/>
        <dbReference type="ChEBI" id="CHEBI:57945"/>
        <dbReference type="ChEBI" id="CHEBI:65315"/>
        <dbReference type="ChEBI" id="CHEBI:74443"/>
    </reaction>
</comment>
<reference evidence="16 17" key="1">
    <citation type="submission" date="2019-12" db="EMBL/GenBank/DDBJ databases">
        <authorList>
            <person name="Yang R."/>
        </authorList>
    </citation>
    <scope>NUCLEOTIDE SEQUENCE [LARGE SCALE GENOMIC DNA]</scope>
    <source>
        <strain evidence="16 17">DONG20-135</strain>
    </source>
</reference>
<dbReference type="GO" id="GO:0050660">
    <property type="term" value="F:flavin adenine dinucleotide binding"/>
    <property type="evidence" value="ECO:0007669"/>
    <property type="project" value="InterPro"/>
</dbReference>
<evidence type="ECO:0000313" key="17">
    <source>
        <dbReference type="Proteomes" id="UP000434036"/>
    </source>
</evidence>
<evidence type="ECO:0000256" key="14">
    <source>
        <dbReference type="PIRSR" id="PIRSR006621-2"/>
    </source>
</evidence>
<evidence type="ECO:0000313" key="16">
    <source>
        <dbReference type="EMBL" id="MXQ72470.1"/>
    </source>
</evidence>
<keyword evidence="8" id="KW-0694">RNA-binding</keyword>
<evidence type="ECO:0000256" key="4">
    <source>
        <dbReference type="ARBA" id="ARBA00022630"/>
    </source>
</evidence>
<evidence type="ECO:0000256" key="3">
    <source>
        <dbReference type="ARBA" id="ARBA00022555"/>
    </source>
</evidence>
<dbReference type="PANTHER" id="PTHR45846">
    <property type="entry name" value="TRNA-DIHYDROURIDINE(47) SYNTHASE [NAD(P)(+)]-LIKE"/>
    <property type="match status" value="1"/>
</dbReference>
<keyword evidence="14" id="KW-0547">Nucleotide-binding</keyword>
<keyword evidence="6 12" id="KW-0819">tRNA processing</keyword>
<dbReference type="InterPro" id="IPR004652">
    <property type="entry name" value="DusB-like"/>
</dbReference>
<dbReference type="PROSITE" id="PS01136">
    <property type="entry name" value="UPF0034"/>
    <property type="match status" value="1"/>
</dbReference>
<evidence type="ECO:0000256" key="12">
    <source>
        <dbReference type="PIRNR" id="PIRNR006621"/>
    </source>
</evidence>
<evidence type="ECO:0000256" key="2">
    <source>
        <dbReference type="ARBA" id="ARBA00002790"/>
    </source>
</evidence>
<dbReference type="InterPro" id="IPR013785">
    <property type="entry name" value="Aldolase_TIM"/>
</dbReference>
<feature type="binding site" evidence="14">
    <location>
        <position position="75"/>
    </location>
    <ligand>
        <name>FMN</name>
        <dbReference type="ChEBI" id="CHEBI:58210"/>
    </ligand>
</feature>